<evidence type="ECO:0000313" key="2">
    <source>
        <dbReference type="EMBL" id="SDW30259.1"/>
    </source>
</evidence>
<dbReference type="EMBL" id="FNNF01000009">
    <property type="protein sequence ID" value="SDW30259.1"/>
    <property type="molecule type" value="Genomic_DNA"/>
</dbReference>
<accession>A0A1H2SGW7</accession>
<dbReference type="RefSeq" id="WP_074686051.1">
    <property type="nucleotide sequence ID" value="NZ_FNNF01000009.1"/>
</dbReference>
<feature type="chain" id="PRO_5010296320" evidence="1">
    <location>
        <begin position="27"/>
        <end position="130"/>
    </location>
</feature>
<sequence length="130" mass="15092">MKRKQLSLLCFIFLLTLMLCVQTTHAASFRTASAHRIYKSIVGIKVIKIGVKGDYTVSHNKIKNWSNARCDNATYYPGWTCSKKHAKWAYKTAKFSKLRNNSHFYYGLHTQWITIGLQSYDLEINKDVRP</sequence>
<feature type="signal peptide" evidence="1">
    <location>
        <begin position="1"/>
        <end position="26"/>
    </location>
</feature>
<protein>
    <submittedName>
        <fullName evidence="2">Uncharacterized protein</fullName>
    </submittedName>
</protein>
<reference evidence="2 3" key="1">
    <citation type="submission" date="2016-10" db="EMBL/GenBank/DDBJ databases">
        <authorList>
            <person name="de Groot N.N."/>
        </authorList>
    </citation>
    <scope>NUCLEOTIDE SEQUENCE [LARGE SCALE GENOMIC DNA]</scope>
    <source>
        <strain evidence="2 3">S3b</strain>
    </source>
</reference>
<proteinExistence type="predicted"/>
<dbReference type="AlphaFoldDB" id="A0A1H2SGW7"/>
<gene>
    <name evidence="2" type="ORF">SAMN04487759_10936</name>
</gene>
<keyword evidence="1" id="KW-0732">Signal</keyword>
<dbReference type="Proteomes" id="UP000182429">
    <property type="component" value="Unassembled WGS sequence"/>
</dbReference>
<organism evidence="2 3">
    <name type="scientific">Kandleria vitulina</name>
    <dbReference type="NCBI Taxonomy" id="1630"/>
    <lineage>
        <taxon>Bacteria</taxon>
        <taxon>Bacillati</taxon>
        <taxon>Bacillota</taxon>
        <taxon>Erysipelotrichia</taxon>
        <taxon>Erysipelotrichales</taxon>
        <taxon>Coprobacillaceae</taxon>
        <taxon>Kandleria</taxon>
    </lineage>
</organism>
<evidence type="ECO:0000313" key="3">
    <source>
        <dbReference type="Proteomes" id="UP000182429"/>
    </source>
</evidence>
<name>A0A1H2SGW7_9FIRM</name>
<evidence type="ECO:0000256" key="1">
    <source>
        <dbReference type="SAM" id="SignalP"/>
    </source>
</evidence>